<keyword evidence="11" id="KW-1185">Reference proteome</keyword>
<dbReference type="InterPro" id="IPR016266">
    <property type="entry name" value="POLE2"/>
</dbReference>
<reference evidence="10 11" key="1">
    <citation type="journal article" date="2016" name="Nat. Commun.">
        <title>Ectomycorrhizal ecology is imprinted in the genome of the dominant symbiotic fungus Cenococcum geophilum.</title>
        <authorList>
            <consortium name="DOE Joint Genome Institute"/>
            <person name="Peter M."/>
            <person name="Kohler A."/>
            <person name="Ohm R.A."/>
            <person name="Kuo A."/>
            <person name="Krutzmann J."/>
            <person name="Morin E."/>
            <person name="Arend M."/>
            <person name="Barry K.W."/>
            <person name="Binder M."/>
            <person name="Choi C."/>
            <person name="Clum A."/>
            <person name="Copeland A."/>
            <person name="Grisel N."/>
            <person name="Haridas S."/>
            <person name="Kipfer T."/>
            <person name="LaButti K."/>
            <person name="Lindquist E."/>
            <person name="Lipzen A."/>
            <person name="Maire R."/>
            <person name="Meier B."/>
            <person name="Mihaltcheva S."/>
            <person name="Molinier V."/>
            <person name="Murat C."/>
            <person name="Poggeler S."/>
            <person name="Quandt C.A."/>
            <person name="Sperisen C."/>
            <person name="Tritt A."/>
            <person name="Tisserant E."/>
            <person name="Crous P.W."/>
            <person name="Henrissat B."/>
            <person name="Nehls U."/>
            <person name="Egli S."/>
            <person name="Spatafora J.W."/>
            <person name="Grigoriev I.V."/>
            <person name="Martin F.M."/>
        </authorList>
    </citation>
    <scope>NUCLEOTIDE SEQUENCE [LARGE SCALE GENOMIC DNA]</scope>
    <source>
        <strain evidence="10 11">CBS 459.81</strain>
    </source>
</reference>
<proteinExistence type="inferred from homology"/>
<evidence type="ECO:0000256" key="1">
    <source>
        <dbReference type="ARBA" id="ARBA00004123"/>
    </source>
</evidence>
<evidence type="ECO:0000313" key="11">
    <source>
        <dbReference type="Proteomes" id="UP000250266"/>
    </source>
</evidence>
<evidence type="ECO:0000256" key="5">
    <source>
        <dbReference type="ARBA" id="ARBA00023125"/>
    </source>
</evidence>
<evidence type="ECO:0000259" key="9">
    <source>
        <dbReference type="Pfam" id="PF04042"/>
    </source>
</evidence>
<dbReference type="GO" id="GO:0003677">
    <property type="term" value="F:DNA binding"/>
    <property type="evidence" value="ECO:0007669"/>
    <property type="project" value="UniProtKB-KW"/>
</dbReference>
<feature type="domain" description="DNA polymerase alpha/delta/epsilon subunit B" evidence="9">
    <location>
        <begin position="7"/>
        <end position="295"/>
    </location>
</feature>
<dbReference type="InterPro" id="IPR007185">
    <property type="entry name" value="DNA_pol_a/d/e_bsu"/>
</dbReference>
<accession>A0A8E2DYS2</accession>
<sequence>MKATSKIVIAGELNLDNPAILLAVRALFTRYASKPAAEIPSAFVLMGNFISQAGLAGAPGSGSIEHKEIFNGLAAVFSDFPTVLARTTLVFVPGDQDAWPSAFSAGSAIPLPRKPVPEMFTTRIRRVVAEANREIWGRQKSSGVKEGEVVWTTNPSRLTWFDCVGEMVLFRDDFSGRLRRNAVRFSTPQGEEGQDDSEDVVMSGALSAADAMETDGEERREAEAESSDGGTSAEEQLDADTLIARRLAKTIVDQSHLAPFPLHIRPIHWDYVGVMSLYPLPTALVVADAEAPAFALNYMGCCVMNPGRLVRGQTRGASELDRVGHDIATRRSLK</sequence>
<gene>
    <name evidence="10" type="ORF">K432DRAFT_447404</name>
</gene>
<dbReference type="PANTHER" id="PTHR12708">
    <property type="entry name" value="DNA POLYMERASE EPSILON SUBUNIT B"/>
    <property type="match status" value="1"/>
</dbReference>
<evidence type="ECO:0000256" key="6">
    <source>
        <dbReference type="ARBA" id="ARBA00023242"/>
    </source>
</evidence>
<evidence type="ECO:0000256" key="7">
    <source>
        <dbReference type="ARBA" id="ARBA00032930"/>
    </source>
</evidence>
<dbReference type="GO" id="GO:0042276">
    <property type="term" value="P:error-prone translesion synthesis"/>
    <property type="evidence" value="ECO:0007669"/>
    <property type="project" value="TreeGrafter"/>
</dbReference>
<comment type="subcellular location">
    <subcellularLocation>
        <location evidence="1">Nucleus</location>
    </subcellularLocation>
</comment>
<dbReference type="OrthoDB" id="10254730at2759"/>
<organism evidence="10 11">
    <name type="scientific">Lepidopterella palustris CBS 459.81</name>
    <dbReference type="NCBI Taxonomy" id="1314670"/>
    <lineage>
        <taxon>Eukaryota</taxon>
        <taxon>Fungi</taxon>
        <taxon>Dikarya</taxon>
        <taxon>Ascomycota</taxon>
        <taxon>Pezizomycotina</taxon>
        <taxon>Dothideomycetes</taxon>
        <taxon>Pleosporomycetidae</taxon>
        <taxon>Mytilinidiales</taxon>
        <taxon>Argynnaceae</taxon>
        <taxon>Lepidopterella</taxon>
    </lineage>
</organism>
<keyword evidence="6" id="KW-0539">Nucleus</keyword>
<evidence type="ECO:0000256" key="4">
    <source>
        <dbReference type="ARBA" id="ARBA00022705"/>
    </source>
</evidence>
<name>A0A8E2DYS2_9PEZI</name>
<protein>
    <recommendedName>
        <fullName evidence="3">DNA polymerase epsilon subunit B</fullName>
    </recommendedName>
    <alternativeName>
        <fullName evidence="7">DNA polymerase II subunit 2</fullName>
    </alternativeName>
</protein>
<dbReference type="Proteomes" id="UP000250266">
    <property type="component" value="Unassembled WGS sequence"/>
</dbReference>
<dbReference type="EMBL" id="KV745523">
    <property type="protein sequence ID" value="OCK74242.1"/>
    <property type="molecule type" value="Genomic_DNA"/>
</dbReference>
<dbReference type="GO" id="GO:0006261">
    <property type="term" value="P:DNA-templated DNA replication"/>
    <property type="evidence" value="ECO:0007669"/>
    <property type="project" value="InterPro"/>
</dbReference>
<keyword evidence="4" id="KW-0235">DNA replication</keyword>
<dbReference type="GO" id="GO:0008622">
    <property type="term" value="C:epsilon DNA polymerase complex"/>
    <property type="evidence" value="ECO:0007669"/>
    <property type="project" value="InterPro"/>
</dbReference>
<evidence type="ECO:0000256" key="2">
    <source>
        <dbReference type="ARBA" id="ARBA00009560"/>
    </source>
</evidence>
<dbReference type="AlphaFoldDB" id="A0A8E2DYS2"/>
<dbReference type="Pfam" id="PF04042">
    <property type="entry name" value="DNA_pol_E_B"/>
    <property type="match status" value="1"/>
</dbReference>
<comment type="similarity">
    <text evidence="2">Belongs to the DNA polymerase epsilon subunit B family.</text>
</comment>
<keyword evidence="5" id="KW-0238">DNA-binding</keyword>
<dbReference type="PANTHER" id="PTHR12708:SF0">
    <property type="entry name" value="DNA POLYMERASE EPSILON SUBUNIT 2"/>
    <property type="match status" value="1"/>
</dbReference>
<evidence type="ECO:0000256" key="8">
    <source>
        <dbReference type="SAM" id="MobiDB-lite"/>
    </source>
</evidence>
<evidence type="ECO:0000313" key="10">
    <source>
        <dbReference type="EMBL" id="OCK74242.1"/>
    </source>
</evidence>
<evidence type="ECO:0000256" key="3">
    <source>
        <dbReference type="ARBA" id="ARBA00016011"/>
    </source>
</evidence>
<feature type="region of interest" description="Disordered" evidence="8">
    <location>
        <begin position="209"/>
        <end position="236"/>
    </location>
</feature>